<name>A0A194X5Z0_MOLSC</name>
<feature type="domain" description="DUF7580" evidence="3">
    <location>
        <begin position="389"/>
        <end position="551"/>
    </location>
</feature>
<proteinExistence type="predicted"/>
<dbReference type="AlphaFoldDB" id="A0A194X5Z0"/>
<dbReference type="PANTHER" id="PTHR35186:SF4">
    <property type="entry name" value="PRION-INHIBITION AND PROPAGATION HELO DOMAIN-CONTAINING PROTEIN"/>
    <property type="match status" value="1"/>
</dbReference>
<dbReference type="PANTHER" id="PTHR35186">
    <property type="entry name" value="ANK_REP_REGION DOMAIN-CONTAINING PROTEIN"/>
    <property type="match status" value="1"/>
</dbReference>
<feature type="compositionally biased region" description="Low complexity" evidence="1">
    <location>
        <begin position="303"/>
        <end position="314"/>
    </location>
</feature>
<dbReference type="EMBL" id="KQ947418">
    <property type="protein sequence ID" value="KUJ15484.1"/>
    <property type="molecule type" value="Genomic_DNA"/>
</dbReference>
<dbReference type="OrthoDB" id="3565018at2759"/>
<evidence type="ECO:0000259" key="3">
    <source>
        <dbReference type="Pfam" id="PF24476"/>
    </source>
</evidence>
<evidence type="ECO:0000256" key="2">
    <source>
        <dbReference type="SAM" id="SignalP"/>
    </source>
</evidence>
<protein>
    <recommendedName>
        <fullName evidence="3">DUF7580 domain-containing protein</fullName>
    </recommendedName>
</protein>
<evidence type="ECO:0000256" key="1">
    <source>
        <dbReference type="SAM" id="MobiDB-lite"/>
    </source>
</evidence>
<evidence type="ECO:0000313" key="5">
    <source>
        <dbReference type="Proteomes" id="UP000070700"/>
    </source>
</evidence>
<keyword evidence="5" id="KW-1185">Reference proteome</keyword>
<feature type="region of interest" description="Disordered" evidence="1">
    <location>
        <begin position="165"/>
        <end position="187"/>
    </location>
</feature>
<feature type="signal peptide" evidence="2">
    <location>
        <begin position="1"/>
        <end position="20"/>
    </location>
</feature>
<feature type="compositionally biased region" description="Low complexity" evidence="1">
    <location>
        <begin position="171"/>
        <end position="185"/>
    </location>
</feature>
<dbReference type="Pfam" id="PF24476">
    <property type="entry name" value="DUF7580"/>
    <property type="match status" value="1"/>
</dbReference>
<accession>A0A194X5Z0</accession>
<sequence>MSGFEVVGVVLAVWPLVINGIQLYKSCKAGQGWSLLLTEFKTEGIIYTEFVCHLLASDISEADLHQITTRSKPNQGLFRDKNLSDGLRERLGVDKSDVVISTLEEMDNLLTSLTRRFGVNQVELEAPPSRIRRGLQNIQLNLPASAAKEELKKLRSLNGRLQRLLTNPPASSYSTQSQQPKTSSTLQPEVLNRISANAKVLHDALVDNYHCHCEVGHDANLGSRLVCAEDLGFMEPLELLFPVCAEVAKELTEMGLSSSSSMGCTSPDAVEFDALSMSDAPPRPWQPRFPPERSWSQRGQRASISTIPTSLPSPGSSPPPFRGRKISLSKSDGMEPNNLIEDLCAFIKNLAETEVKSAPPSCLGILGLKEKKYAVNVTSLGSDLEEEPKSFVCLEDYLSPNRSWNLSRQKRMDLALSLSLAILQFVSTQWVDKWWSFRDFCMLKGDKSQIFVTKKFYSTQLGAAKTDEPLHSPQMSMFWDCIGEPILTRLGFALVELALGKRLSDLRAQASDPNVNDMLDLAAAKKLVNEGQVLEEAGRCYNEAVLACLTHQIVTAEGVTGLNSQHANFQADLETFIVAPVREFYLTSWRPVQALVAA</sequence>
<keyword evidence="2" id="KW-0732">Signal</keyword>
<evidence type="ECO:0000313" key="4">
    <source>
        <dbReference type="EMBL" id="KUJ15484.1"/>
    </source>
</evidence>
<dbReference type="RefSeq" id="XP_018069839.1">
    <property type="nucleotide sequence ID" value="XM_018205097.1"/>
</dbReference>
<dbReference type="GeneID" id="28814823"/>
<feature type="region of interest" description="Disordered" evidence="1">
    <location>
        <begin position="276"/>
        <end position="323"/>
    </location>
</feature>
<dbReference type="InParanoid" id="A0A194X5Z0"/>
<reference evidence="4 5" key="1">
    <citation type="submission" date="2015-10" db="EMBL/GenBank/DDBJ databases">
        <title>Full genome of DAOMC 229536 Phialocephala scopiformis, a fungal endophyte of spruce producing the potent anti-insectan compound rugulosin.</title>
        <authorList>
            <consortium name="DOE Joint Genome Institute"/>
            <person name="Walker A.K."/>
            <person name="Frasz S.L."/>
            <person name="Seifert K.A."/>
            <person name="Miller J.D."/>
            <person name="Mondo S.J."/>
            <person name="Labutti K."/>
            <person name="Lipzen A."/>
            <person name="Dockter R."/>
            <person name="Kennedy M."/>
            <person name="Grigoriev I.V."/>
            <person name="Spatafora J.W."/>
        </authorList>
    </citation>
    <scope>NUCLEOTIDE SEQUENCE [LARGE SCALE GENOMIC DNA]</scope>
    <source>
        <strain evidence="4 5">CBS 120377</strain>
    </source>
</reference>
<organism evidence="4 5">
    <name type="scientific">Mollisia scopiformis</name>
    <name type="common">Conifer needle endophyte fungus</name>
    <name type="synonym">Phialocephala scopiformis</name>
    <dbReference type="NCBI Taxonomy" id="149040"/>
    <lineage>
        <taxon>Eukaryota</taxon>
        <taxon>Fungi</taxon>
        <taxon>Dikarya</taxon>
        <taxon>Ascomycota</taxon>
        <taxon>Pezizomycotina</taxon>
        <taxon>Leotiomycetes</taxon>
        <taxon>Helotiales</taxon>
        <taxon>Mollisiaceae</taxon>
        <taxon>Mollisia</taxon>
    </lineage>
</organism>
<dbReference type="Proteomes" id="UP000070700">
    <property type="component" value="Unassembled WGS sequence"/>
</dbReference>
<gene>
    <name evidence="4" type="ORF">LY89DRAFT_114314</name>
</gene>
<dbReference type="KEGG" id="psco:LY89DRAFT_114314"/>
<feature type="chain" id="PRO_5008267940" description="DUF7580 domain-containing protein" evidence="2">
    <location>
        <begin position="21"/>
        <end position="598"/>
    </location>
</feature>
<dbReference type="InterPro" id="IPR056002">
    <property type="entry name" value="DUF7580"/>
</dbReference>